<dbReference type="GO" id="GO:0017080">
    <property type="term" value="F:sodium channel regulator activity"/>
    <property type="evidence" value="ECO:0007669"/>
    <property type="project" value="TreeGrafter"/>
</dbReference>
<organism evidence="2 3">
    <name type="scientific">Ceratitis capitata</name>
    <name type="common">Mediterranean fruit fly</name>
    <name type="synonym">Tephritis capitata</name>
    <dbReference type="NCBI Taxonomy" id="7213"/>
    <lineage>
        <taxon>Eukaryota</taxon>
        <taxon>Metazoa</taxon>
        <taxon>Ecdysozoa</taxon>
        <taxon>Arthropoda</taxon>
        <taxon>Hexapoda</taxon>
        <taxon>Insecta</taxon>
        <taxon>Pterygota</taxon>
        <taxon>Neoptera</taxon>
        <taxon>Endopterygota</taxon>
        <taxon>Diptera</taxon>
        <taxon>Brachycera</taxon>
        <taxon>Muscomorpha</taxon>
        <taxon>Tephritoidea</taxon>
        <taxon>Tephritidae</taxon>
        <taxon>Ceratitis</taxon>
        <taxon>Ceratitis</taxon>
    </lineage>
</organism>
<comment type="caution">
    <text evidence="2">The sequence shown here is derived from an EMBL/GenBank/DDBJ whole genome shotgun (WGS) entry which is preliminary data.</text>
</comment>
<dbReference type="PANTHER" id="PTHR12335">
    <property type="entry name" value="TIPE PROTEIN TEMPERATURE-INDUCED PARALYTIC E"/>
    <property type="match status" value="1"/>
</dbReference>
<protein>
    <submittedName>
        <fullName evidence="2">(Mediterranean fruit fly) hypothetical protein</fullName>
    </submittedName>
</protein>
<dbReference type="Proteomes" id="UP000606786">
    <property type="component" value="Unassembled WGS sequence"/>
</dbReference>
<feature type="transmembrane region" description="Helical" evidence="1">
    <location>
        <begin position="20"/>
        <end position="41"/>
    </location>
</feature>
<dbReference type="PANTHER" id="PTHR12335:SF6">
    <property type="entry name" value="PROTEIN TIPE"/>
    <property type="match status" value="1"/>
</dbReference>
<feature type="transmembrane region" description="Helical" evidence="1">
    <location>
        <begin position="318"/>
        <end position="341"/>
    </location>
</feature>
<dbReference type="GO" id="GO:0005886">
    <property type="term" value="C:plasma membrane"/>
    <property type="evidence" value="ECO:0007669"/>
    <property type="project" value="TreeGrafter"/>
</dbReference>
<evidence type="ECO:0000256" key="1">
    <source>
        <dbReference type="SAM" id="Phobius"/>
    </source>
</evidence>
<reference evidence="2" key="1">
    <citation type="submission" date="2020-11" db="EMBL/GenBank/DDBJ databases">
        <authorList>
            <person name="Whitehead M."/>
        </authorList>
    </citation>
    <scope>NUCLEOTIDE SEQUENCE</scope>
    <source>
        <strain evidence="2">EGII</strain>
    </source>
</reference>
<evidence type="ECO:0000313" key="3">
    <source>
        <dbReference type="Proteomes" id="UP000606786"/>
    </source>
</evidence>
<dbReference type="AlphaFoldDB" id="A0A811V382"/>
<keyword evidence="3" id="KW-1185">Reference proteome</keyword>
<gene>
    <name evidence="2" type="ORF">CCAP1982_LOCUS12726</name>
</gene>
<keyword evidence="1" id="KW-0812">Transmembrane</keyword>
<dbReference type="EMBL" id="CAJHJT010000034">
    <property type="protein sequence ID" value="CAD7004306.1"/>
    <property type="molecule type" value="Genomic_DNA"/>
</dbReference>
<proteinExistence type="predicted"/>
<keyword evidence="1" id="KW-0472">Membrane</keyword>
<keyword evidence="1" id="KW-1133">Transmembrane helix</keyword>
<dbReference type="Pfam" id="PF11069">
    <property type="entry name" value="CFAP298"/>
    <property type="match status" value="1"/>
</dbReference>
<dbReference type="GO" id="GO:0003352">
    <property type="term" value="P:regulation of cilium movement"/>
    <property type="evidence" value="ECO:0007669"/>
    <property type="project" value="InterPro"/>
</dbReference>
<dbReference type="InterPro" id="IPR031578">
    <property type="entry name" value="TipE"/>
</dbReference>
<dbReference type="Pfam" id="PF16972">
    <property type="entry name" value="TipE"/>
    <property type="match status" value="1"/>
</dbReference>
<accession>A0A811V382</accession>
<dbReference type="OrthoDB" id="8190202at2759"/>
<name>A0A811V382_CERCA</name>
<dbReference type="GO" id="GO:0002028">
    <property type="term" value="P:regulation of sodium ion transport"/>
    <property type="evidence" value="ECO:0007669"/>
    <property type="project" value="TreeGrafter"/>
</dbReference>
<dbReference type="InterPro" id="IPR021298">
    <property type="entry name" value="CFAP298"/>
</dbReference>
<evidence type="ECO:0000313" key="2">
    <source>
        <dbReference type="EMBL" id="CAD7004306.1"/>
    </source>
</evidence>
<sequence length="530" mass="58216">MGDELEERTFKEKMLFYTTAFFILLGTFSMFAFLFLVPFVIEPAFTTIFMQFEEVPALCETYDVETFFGAKNCSWASCREGCTKDIYTCTQIRVNYRLNLYNYTDEFNFTEYHINLAEAERELPPVKRTDRYERAIRDYDYDAATSDAAKANQLDVPMGAAAASALMSGPSAPMAEATVAAVTATGNVQLNTISFGAESIAIGDGTSGYLVDDEPSDDDMSMGGVGGPGTILFNEERHPFDEISELNEGLMGNNSMYFYVGARLFPNVKGCGYPPMLNCTIWLKRYTKIGIKFPCYYSKVDPSLVISDLDYWQNTLNLIYSMAIPIPSFIISVIYLTYAYFKIYNEDEETAPLDKNAEDMDIDEGEVDESDGAALANNAAGSQIINMDSTTGESCVDVVLPNGGPGMTTSISQGGSVTTPGHYLPQSPVGSQMTPNSDMNSFGHQLKVQMADELSRDSLENGVLSTSNSVQGNGSSAVTVVAVVEVSVVSTEMKLEQDDDDEYLNSAWADGSSLKRKVHGMDNVRFRIGQ</sequence>